<feature type="domain" description="EGF-like" evidence="3">
    <location>
        <begin position="7"/>
        <end position="44"/>
    </location>
</feature>
<keyword evidence="2" id="KW-1133">Transmembrane helix</keyword>
<keyword evidence="2" id="KW-0812">Transmembrane</keyword>
<keyword evidence="2" id="KW-0472">Membrane</keyword>
<dbReference type="CDD" id="cd00054">
    <property type="entry name" value="EGF_CA"/>
    <property type="match status" value="1"/>
</dbReference>
<proteinExistence type="predicted"/>
<dbReference type="SUPFAM" id="SSF57196">
    <property type="entry name" value="EGF/Laminin"/>
    <property type="match status" value="1"/>
</dbReference>
<dbReference type="InterPro" id="IPR000742">
    <property type="entry name" value="EGF"/>
</dbReference>
<dbReference type="WBParaSite" id="MCU_008831-RA">
    <property type="protein sequence ID" value="MCU_008831-RA"/>
    <property type="gene ID" value="MCU_008831"/>
</dbReference>
<protein>
    <submittedName>
        <fullName evidence="4">EGF-like domain-containing protein</fullName>
    </submittedName>
</protein>
<dbReference type="PROSITE" id="PS50026">
    <property type="entry name" value="EGF_3"/>
    <property type="match status" value="1"/>
</dbReference>
<evidence type="ECO:0000256" key="1">
    <source>
        <dbReference type="PROSITE-ProRule" id="PRU00076"/>
    </source>
</evidence>
<feature type="disulfide bond" evidence="1">
    <location>
        <begin position="15"/>
        <end position="32"/>
    </location>
</feature>
<sequence length="197" mass="22023">MNALRAAGDSDTEVCLNGGKCQDHLTNCTYFCLCTRGWKGAHCEEPDYNVVFMALCIVLIVLIITGTLVFLIWKTRRNSRQAQPILQLLHKQPKTKNTDEPTIAMTTEAISNDLYGHLLWDNPVSKSQTTGNDYSTLNATSCEKISGRSYERSIHYASLLWEKEPEPIPTKAVAKDADKLPILHKIKALGRQITDTS</sequence>
<feature type="disulfide bond" evidence="1">
    <location>
        <begin position="34"/>
        <end position="43"/>
    </location>
</feature>
<dbReference type="AlphaFoldDB" id="A0A5K3FNY3"/>
<keyword evidence="1" id="KW-0245">EGF-like domain</keyword>
<feature type="transmembrane region" description="Helical" evidence="2">
    <location>
        <begin position="50"/>
        <end position="73"/>
    </location>
</feature>
<dbReference type="PROSITE" id="PS00022">
    <property type="entry name" value="EGF_1"/>
    <property type="match status" value="1"/>
</dbReference>
<evidence type="ECO:0000259" key="3">
    <source>
        <dbReference type="PROSITE" id="PS50026"/>
    </source>
</evidence>
<organism evidence="4">
    <name type="scientific">Mesocestoides corti</name>
    <name type="common">Flatworm</name>
    <dbReference type="NCBI Taxonomy" id="53468"/>
    <lineage>
        <taxon>Eukaryota</taxon>
        <taxon>Metazoa</taxon>
        <taxon>Spiralia</taxon>
        <taxon>Lophotrochozoa</taxon>
        <taxon>Platyhelminthes</taxon>
        <taxon>Cestoda</taxon>
        <taxon>Eucestoda</taxon>
        <taxon>Cyclophyllidea</taxon>
        <taxon>Mesocestoididae</taxon>
        <taxon>Mesocestoides</taxon>
    </lineage>
</organism>
<dbReference type="Gene3D" id="2.10.25.10">
    <property type="entry name" value="Laminin"/>
    <property type="match status" value="1"/>
</dbReference>
<dbReference type="PROSITE" id="PS01186">
    <property type="entry name" value="EGF_2"/>
    <property type="match status" value="1"/>
</dbReference>
<accession>A0A5K3FNY3</accession>
<evidence type="ECO:0000313" key="4">
    <source>
        <dbReference type="WBParaSite" id="MCU_008831-RA"/>
    </source>
</evidence>
<reference evidence="4" key="1">
    <citation type="submission" date="2019-11" db="UniProtKB">
        <authorList>
            <consortium name="WormBaseParasite"/>
        </authorList>
    </citation>
    <scope>IDENTIFICATION</scope>
</reference>
<keyword evidence="1" id="KW-1015">Disulfide bond</keyword>
<comment type="caution">
    <text evidence="1">Lacks conserved residue(s) required for the propagation of feature annotation.</text>
</comment>
<name>A0A5K3FNY3_MESCO</name>
<evidence type="ECO:0000256" key="2">
    <source>
        <dbReference type="SAM" id="Phobius"/>
    </source>
</evidence>